<evidence type="ECO:0000256" key="1">
    <source>
        <dbReference type="SAM" id="MobiDB-lite"/>
    </source>
</evidence>
<dbReference type="SUPFAM" id="SSF48452">
    <property type="entry name" value="TPR-like"/>
    <property type="match status" value="1"/>
</dbReference>
<sequence>MRNGLLGQIATPPAGTLLHEALLRMGEADWNGAHLLLSEALEQPTMQRDARLLLSEVCQALGEHEAALQHLSEALAQNPLTSRGLPGADGGPAPPRVRRRAVPGAVPAHQPQAQLRDQPQTP</sequence>
<gene>
    <name evidence="2" type="ORF">HUK83_17215</name>
</gene>
<organism evidence="2 3">
    <name type="scientific">Endobacter medicaginis</name>
    <dbReference type="NCBI Taxonomy" id="1181271"/>
    <lineage>
        <taxon>Bacteria</taxon>
        <taxon>Pseudomonadati</taxon>
        <taxon>Pseudomonadota</taxon>
        <taxon>Alphaproteobacteria</taxon>
        <taxon>Acetobacterales</taxon>
        <taxon>Acetobacteraceae</taxon>
        <taxon>Endobacter</taxon>
    </lineage>
</organism>
<proteinExistence type="predicted"/>
<evidence type="ECO:0000313" key="2">
    <source>
        <dbReference type="EMBL" id="NVN32067.1"/>
    </source>
</evidence>
<dbReference type="Gene3D" id="1.25.40.10">
    <property type="entry name" value="Tetratricopeptide repeat domain"/>
    <property type="match status" value="1"/>
</dbReference>
<dbReference type="InterPro" id="IPR011990">
    <property type="entry name" value="TPR-like_helical_dom_sf"/>
</dbReference>
<feature type="compositionally biased region" description="Polar residues" evidence="1">
    <location>
        <begin position="111"/>
        <end position="122"/>
    </location>
</feature>
<comment type="caution">
    <text evidence="2">The sequence shown here is derived from an EMBL/GenBank/DDBJ whole genome shotgun (WGS) entry which is preliminary data.</text>
</comment>
<evidence type="ECO:0008006" key="4">
    <source>
        <dbReference type="Google" id="ProtNLM"/>
    </source>
</evidence>
<feature type="region of interest" description="Disordered" evidence="1">
    <location>
        <begin position="78"/>
        <end position="122"/>
    </location>
</feature>
<name>A0A850P1Y0_9PROT</name>
<reference evidence="2 3" key="1">
    <citation type="submission" date="2020-06" db="EMBL/GenBank/DDBJ databases">
        <title>Description of novel acetic acid bacteria.</title>
        <authorList>
            <person name="Sombolestani A."/>
        </authorList>
    </citation>
    <scope>NUCLEOTIDE SEQUENCE [LARGE SCALE GENOMIC DNA]</scope>
    <source>
        <strain evidence="2 3">LMG 26838</strain>
    </source>
</reference>
<dbReference type="EMBL" id="JABXXQ010000624">
    <property type="protein sequence ID" value="NVN32067.1"/>
    <property type="molecule type" value="Genomic_DNA"/>
</dbReference>
<dbReference type="AlphaFoldDB" id="A0A850P1Y0"/>
<dbReference type="RefSeq" id="WP_176626762.1">
    <property type="nucleotide sequence ID" value="NZ_JABXXQ010000624.1"/>
</dbReference>
<dbReference type="Proteomes" id="UP000565205">
    <property type="component" value="Unassembled WGS sequence"/>
</dbReference>
<evidence type="ECO:0000313" key="3">
    <source>
        <dbReference type="Proteomes" id="UP000565205"/>
    </source>
</evidence>
<accession>A0A850P1Y0</accession>
<feature type="non-terminal residue" evidence="2">
    <location>
        <position position="122"/>
    </location>
</feature>
<protein>
    <recommendedName>
        <fullName evidence="4">Tetratricopeptide repeat protein</fullName>
    </recommendedName>
</protein>